<accession>A0A951PNL3</accession>
<proteinExistence type="predicted"/>
<reference evidence="1" key="1">
    <citation type="submission" date="2021-05" db="EMBL/GenBank/DDBJ databases">
        <authorList>
            <person name="Pietrasiak N."/>
            <person name="Ward R."/>
            <person name="Stajich J.E."/>
            <person name="Kurbessoian T."/>
        </authorList>
    </citation>
    <scope>NUCLEOTIDE SEQUENCE</scope>
    <source>
        <strain evidence="1">CPER-KK1</strain>
    </source>
</reference>
<dbReference type="Proteomes" id="UP000753908">
    <property type="component" value="Unassembled WGS sequence"/>
</dbReference>
<dbReference type="AlphaFoldDB" id="A0A951PNL3"/>
<organism evidence="1 2">
    <name type="scientific">Symplocastrum torsivum CPER-KK1</name>
    <dbReference type="NCBI Taxonomy" id="450513"/>
    <lineage>
        <taxon>Bacteria</taxon>
        <taxon>Bacillati</taxon>
        <taxon>Cyanobacteriota</taxon>
        <taxon>Cyanophyceae</taxon>
        <taxon>Oscillatoriophycideae</taxon>
        <taxon>Oscillatoriales</taxon>
        <taxon>Microcoleaceae</taxon>
        <taxon>Symplocastrum</taxon>
    </lineage>
</organism>
<evidence type="ECO:0000313" key="2">
    <source>
        <dbReference type="Proteomes" id="UP000753908"/>
    </source>
</evidence>
<protein>
    <submittedName>
        <fullName evidence="1">Uncharacterized protein</fullName>
    </submittedName>
</protein>
<evidence type="ECO:0000313" key="1">
    <source>
        <dbReference type="EMBL" id="MBW4546693.1"/>
    </source>
</evidence>
<name>A0A951PNL3_9CYAN</name>
<sequence>MMIAASTPQYGGCLASALHFASLLQAMKEHGDIDFYFSLCMEMSNLSTLVASF</sequence>
<gene>
    <name evidence="1" type="ORF">KME25_19955</name>
</gene>
<comment type="caution">
    <text evidence="1">The sequence shown here is derived from an EMBL/GenBank/DDBJ whole genome shotgun (WGS) entry which is preliminary data.</text>
</comment>
<dbReference type="EMBL" id="JAHHIF010000028">
    <property type="protein sequence ID" value="MBW4546693.1"/>
    <property type="molecule type" value="Genomic_DNA"/>
</dbReference>
<reference evidence="1" key="2">
    <citation type="journal article" date="2022" name="Microbiol. Resour. Announc.">
        <title>Metagenome Sequencing to Explore Phylogenomics of Terrestrial Cyanobacteria.</title>
        <authorList>
            <person name="Ward R.D."/>
            <person name="Stajich J.E."/>
            <person name="Johansen J.R."/>
            <person name="Huntemann M."/>
            <person name="Clum A."/>
            <person name="Foster B."/>
            <person name="Foster B."/>
            <person name="Roux S."/>
            <person name="Palaniappan K."/>
            <person name="Varghese N."/>
            <person name="Mukherjee S."/>
            <person name="Reddy T.B.K."/>
            <person name="Daum C."/>
            <person name="Copeland A."/>
            <person name="Chen I.A."/>
            <person name="Ivanova N.N."/>
            <person name="Kyrpides N.C."/>
            <person name="Shapiro N."/>
            <person name="Eloe-Fadrosh E.A."/>
            <person name="Pietrasiak N."/>
        </authorList>
    </citation>
    <scope>NUCLEOTIDE SEQUENCE</scope>
    <source>
        <strain evidence="1">CPER-KK1</strain>
    </source>
</reference>